<reference evidence="1" key="1">
    <citation type="journal article" date="2019" name="bioRxiv">
        <title>The Genome of the Zebra Mussel, Dreissena polymorpha: A Resource for Invasive Species Research.</title>
        <authorList>
            <person name="McCartney M.A."/>
            <person name="Auch B."/>
            <person name="Kono T."/>
            <person name="Mallez S."/>
            <person name="Zhang Y."/>
            <person name="Obille A."/>
            <person name="Becker A."/>
            <person name="Abrahante J.E."/>
            <person name="Garbe J."/>
            <person name="Badalamenti J.P."/>
            <person name="Herman A."/>
            <person name="Mangelson H."/>
            <person name="Liachko I."/>
            <person name="Sullivan S."/>
            <person name="Sone E.D."/>
            <person name="Koren S."/>
            <person name="Silverstein K.A.T."/>
            <person name="Beckman K.B."/>
            <person name="Gohl D.M."/>
        </authorList>
    </citation>
    <scope>NUCLEOTIDE SEQUENCE</scope>
    <source>
        <strain evidence="1">Duluth1</strain>
        <tissue evidence="1">Whole animal</tissue>
    </source>
</reference>
<gene>
    <name evidence="1" type="ORF">DPMN_093005</name>
</gene>
<accession>A0A9D4L2M4</accession>
<reference evidence="1" key="2">
    <citation type="submission" date="2020-11" db="EMBL/GenBank/DDBJ databases">
        <authorList>
            <person name="McCartney M.A."/>
            <person name="Auch B."/>
            <person name="Kono T."/>
            <person name="Mallez S."/>
            <person name="Becker A."/>
            <person name="Gohl D.M."/>
            <person name="Silverstein K.A.T."/>
            <person name="Koren S."/>
            <person name="Bechman K.B."/>
            <person name="Herman A."/>
            <person name="Abrahante J.E."/>
            <person name="Garbe J."/>
        </authorList>
    </citation>
    <scope>NUCLEOTIDE SEQUENCE</scope>
    <source>
        <strain evidence="1">Duluth1</strain>
        <tissue evidence="1">Whole animal</tissue>
    </source>
</reference>
<keyword evidence="2" id="KW-1185">Reference proteome</keyword>
<organism evidence="1 2">
    <name type="scientific">Dreissena polymorpha</name>
    <name type="common">Zebra mussel</name>
    <name type="synonym">Mytilus polymorpha</name>
    <dbReference type="NCBI Taxonomy" id="45954"/>
    <lineage>
        <taxon>Eukaryota</taxon>
        <taxon>Metazoa</taxon>
        <taxon>Spiralia</taxon>
        <taxon>Lophotrochozoa</taxon>
        <taxon>Mollusca</taxon>
        <taxon>Bivalvia</taxon>
        <taxon>Autobranchia</taxon>
        <taxon>Heteroconchia</taxon>
        <taxon>Euheterodonta</taxon>
        <taxon>Imparidentia</taxon>
        <taxon>Neoheterodontei</taxon>
        <taxon>Myida</taxon>
        <taxon>Dreissenoidea</taxon>
        <taxon>Dreissenidae</taxon>
        <taxon>Dreissena</taxon>
    </lineage>
</organism>
<proteinExistence type="predicted"/>
<sequence length="155" mass="17586">MYGVPEKTLRDIIKGKINPEGVTTGREPVLSMLEEAQIVEHLKIMAQYGYGYTKQETVDIATDFAIQLCKRTKEQPLTLTLFEGFRNRWPEKNVQKPSLERVRANMANEAVVKQHFASLSQTLSKHKPQPIFNVDEKVISMDHSPSHGVYASTKS</sequence>
<evidence type="ECO:0000313" key="1">
    <source>
        <dbReference type="EMBL" id="KAH3850583.1"/>
    </source>
</evidence>
<name>A0A9D4L2M4_DREPO</name>
<dbReference type="AlphaFoldDB" id="A0A9D4L2M4"/>
<protein>
    <submittedName>
        <fullName evidence="1">Uncharacterized protein</fullName>
    </submittedName>
</protein>
<comment type="caution">
    <text evidence="1">The sequence shown here is derived from an EMBL/GenBank/DDBJ whole genome shotgun (WGS) entry which is preliminary data.</text>
</comment>
<dbReference type="Proteomes" id="UP000828390">
    <property type="component" value="Unassembled WGS sequence"/>
</dbReference>
<evidence type="ECO:0000313" key="2">
    <source>
        <dbReference type="Proteomes" id="UP000828390"/>
    </source>
</evidence>
<dbReference type="EMBL" id="JAIWYP010000003">
    <property type="protein sequence ID" value="KAH3850583.1"/>
    <property type="molecule type" value="Genomic_DNA"/>
</dbReference>